<gene>
    <name evidence="1" type="ORF">COLSTE_01118</name>
</gene>
<dbReference type="EMBL" id="ABXJ01000062">
    <property type="protein sequence ID" value="EEA90691.1"/>
    <property type="molecule type" value="Genomic_DNA"/>
</dbReference>
<proteinExistence type="predicted"/>
<evidence type="ECO:0000313" key="1">
    <source>
        <dbReference type="EMBL" id="EEA90691.1"/>
    </source>
</evidence>
<dbReference type="AlphaFoldDB" id="B6GAL8"/>
<keyword evidence="2" id="KW-1185">Reference proteome</keyword>
<reference evidence="1 2" key="1">
    <citation type="submission" date="2008-10" db="EMBL/GenBank/DDBJ databases">
        <title>Draft genome sequence of Collinsella stercoris (DSM 13279).</title>
        <authorList>
            <person name="Sudarsanam P."/>
            <person name="Ley R."/>
            <person name="Guruge J."/>
            <person name="Turnbaugh P.J."/>
            <person name="Mahowald M."/>
            <person name="Liep D."/>
            <person name="Gordon J."/>
        </authorList>
    </citation>
    <scope>NUCLEOTIDE SEQUENCE [LARGE SCALE GENOMIC DNA]</scope>
    <source>
        <strain evidence="1 2">DSM 13279</strain>
    </source>
</reference>
<dbReference type="RefSeq" id="WP_006720771.1">
    <property type="nucleotide sequence ID" value="NZ_CP085935.1"/>
</dbReference>
<protein>
    <submittedName>
        <fullName evidence="1">Uncharacterized protein</fullName>
    </submittedName>
</protein>
<organism evidence="1 2">
    <name type="scientific">Collinsella stercoris DSM 13279</name>
    <dbReference type="NCBI Taxonomy" id="445975"/>
    <lineage>
        <taxon>Bacteria</taxon>
        <taxon>Bacillati</taxon>
        <taxon>Actinomycetota</taxon>
        <taxon>Coriobacteriia</taxon>
        <taxon>Coriobacteriales</taxon>
        <taxon>Coriobacteriaceae</taxon>
        <taxon>Collinsella</taxon>
    </lineage>
</organism>
<dbReference type="HOGENOM" id="CLU_2583685_0_0_11"/>
<sequence>MLEYRRIGGSDDNPEYEYLIEGKPEETGRISFDVSIQDGVMLDHNDETWYQLYACKLISCLDRQMSVNGALLESGTYMWY</sequence>
<comment type="caution">
    <text evidence="1">The sequence shown here is derived from an EMBL/GenBank/DDBJ whole genome shotgun (WGS) entry which is preliminary data.</text>
</comment>
<name>B6GAL8_9ACTN</name>
<reference evidence="1 2" key="2">
    <citation type="submission" date="2008-10" db="EMBL/GenBank/DDBJ databases">
        <authorList>
            <person name="Fulton L."/>
            <person name="Clifton S."/>
            <person name="Fulton B."/>
            <person name="Xu J."/>
            <person name="Minx P."/>
            <person name="Pepin K.H."/>
            <person name="Johnson M."/>
            <person name="Thiruvilangam P."/>
            <person name="Bhonagiri V."/>
            <person name="Nash W.E."/>
            <person name="Mardis E.R."/>
            <person name="Wilson R.K."/>
        </authorList>
    </citation>
    <scope>NUCLEOTIDE SEQUENCE [LARGE SCALE GENOMIC DNA]</scope>
    <source>
        <strain evidence="1 2">DSM 13279</strain>
    </source>
</reference>
<dbReference type="Proteomes" id="UP000003560">
    <property type="component" value="Unassembled WGS sequence"/>
</dbReference>
<accession>B6GAL8</accession>
<dbReference type="GeneID" id="98001927"/>
<dbReference type="STRING" id="445975.COLSTE_01118"/>
<evidence type="ECO:0000313" key="2">
    <source>
        <dbReference type="Proteomes" id="UP000003560"/>
    </source>
</evidence>